<comment type="subcellular location">
    <subcellularLocation>
        <location evidence="1 7">Cell membrane</location>
        <topology evidence="1 7">Multi-pass membrane protein</topology>
    </subcellularLocation>
</comment>
<evidence type="ECO:0000256" key="7">
    <source>
        <dbReference type="RuleBase" id="RU363032"/>
    </source>
</evidence>
<evidence type="ECO:0000256" key="3">
    <source>
        <dbReference type="ARBA" id="ARBA00022475"/>
    </source>
</evidence>
<dbReference type="Proteomes" id="UP000006072">
    <property type="component" value="Unassembled WGS sequence"/>
</dbReference>
<dbReference type="GO" id="GO:0005886">
    <property type="term" value="C:plasma membrane"/>
    <property type="evidence" value="ECO:0007669"/>
    <property type="project" value="UniProtKB-SubCell"/>
</dbReference>
<evidence type="ECO:0000256" key="2">
    <source>
        <dbReference type="ARBA" id="ARBA00022448"/>
    </source>
</evidence>
<feature type="transmembrane region" description="Helical" evidence="7">
    <location>
        <begin position="214"/>
        <end position="232"/>
    </location>
</feature>
<comment type="caution">
    <text evidence="9">The sequence shown here is derived from an EMBL/GenBank/DDBJ whole genome shotgun (WGS) entry which is preliminary data.</text>
</comment>
<protein>
    <submittedName>
        <fullName evidence="9">Binding-protein-dependent transport system inner membrane protein</fullName>
    </submittedName>
</protein>
<dbReference type="PATRIC" id="fig|1194972.3.peg.1851"/>
<organism evidence="9 10">
    <name type="scientific">Mycolicibacterium vaccae ATCC 25954</name>
    <dbReference type="NCBI Taxonomy" id="1194972"/>
    <lineage>
        <taxon>Bacteria</taxon>
        <taxon>Bacillati</taxon>
        <taxon>Actinomycetota</taxon>
        <taxon>Actinomycetes</taxon>
        <taxon>Mycobacteriales</taxon>
        <taxon>Mycobacteriaceae</taxon>
        <taxon>Mycolicibacterium</taxon>
    </lineage>
</organism>
<dbReference type="PANTHER" id="PTHR30151:SF38">
    <property type="entry name" value="ALIPHATIC SULFONATES TRANSPORT PERMEASE PROTEIN SSUC-RELATED"/>
    <property type="match status" value="1"/>
</dbReference>
<evidence type="ECO:0000256" key="6">
    <source>
        <dbReference type="ARBA" id="ARBA00023136"/>
    </source>
</evidence>
<dbReference type="Gene3D" id="1.10.3720.10">
    <property type="entry name" value="MetI-like"/>
    <property type="match status" value="1"/>
</dbReference>
<evidence type="ECO:0000256" key="5">
    <source>
        <dbReference type="ARBA" id="ARBA00022989"/>
    </source>
</evidence>
<gene>
    <name evidence="9" type="ORF">MVAC_09204</name>
</gene>
<proteinExistence type="inferred from homology"/>
<feature type="transmembrane region" description="Helical" evidence="7">
    <location>
        <begin position="181"/>
        <end position="202"/>
    </location>
</feature>
<dbReference type="Pfam" id="PF00528">
    <property type="entry name" value="BPD_transp_1"/>
    <property type="match status" value="1"/>
</dbReference>
<feature type="transmembrane region" description="Helical" evidence="7">
    <location>
        <begin position="121"/>
        <end position="139"/>
    </location>
</feature>
<keyword evidence="6 7" id="KW-0472">Membrane</keyword>
<feature type="transmembrane region" description="Helical" evidence="7">
    <location>
        <begin position="36"/>
        <end position="56"/>
    </location>
</feature>
<dbReference type="EMBL" id="ALQA01000014">
    <property type="protein sequence ID" value="EJZ10527.1"/>
    <property type="molecule type" value="Genomic_DNA"/>
</dbReference>
<keyword evidence="10" id="KW-1185">Reference proteome</keyword>
<keyword evidence="4 7" id="KW-0812">Transmembrane</keyword>
<sequence length="255" mass="27012">MGVKFSLLPILTTAGLLAAWEALSISGVFPPELPPVSAVAAWLLAALATTELWTAVGFTLMHWFVALAIGFGAGAAIGVVMASIPSANELLLGTVEFFRPIPVVVYLPIMLLLFGARSQVVIMLAAVAATWPILLQTLYGVNAVDSVTRDTARVYGLTARQRLMWVTAPSVLPYWGTGLRIASSITLLAAIAVELIGAIPGLGNTLNAYAANGVYPATYGVIVLTGLLGVSLNKVFEMLEHRVLRWHPSHRVVAV</sequence>
<dbReference type="HOGENOM" id="CLU_046113_1_3_11"/>
<dbReference type="eggNOG" id="COG0600">
    <property type="taxonomic scope" value="Bacteria"/>
</dbReference>
<evidence type="ECO:0000313" key="10">
    <source>
        <dbReference type="Proteomes" id="UP000006072"/>
    </source>
</evidence>
<accession>K0UTP3</accession>
<dbReference type="InterPro" id="IPR000515">
    <property type="entry name" value="MetI-like"/>
</dbReference>
<name>K0UTP3_MYCVA</name>
<dbReference type="PANTHER" id="PTHR30151">
    <property type="entry name" value="ALKANE SULFONATE ABC TRANSPORTER-RELATED, MEMBRANE SUBUNIT"/>
    <property type="match status" value="1"/>
</dbReference>
<keyword evidence="5 7" id="KW-1133">Transmembrane helix</keyword>
<dbReference type="AlphaFoldDB" id="K0UTP3"/>
<feature type="transmembrane region" description="Helical" evidence="7">
    <location>
        <begin position="97"/>
        <end position="114"/>
    </location>
</feature>
<feature type="domain" description="ABC transmembrane type-1" evidence="8">
    <location>
        <begin position="56"/>
        <end position="240"/>
    </location>
</feature>
<dbReference type="GO" id="GO:0055085">
    <property type="term" value="P:transmembrane transport"/>
    <property type="evidence" value="ECO:0007669"/>
    <property type="project" value="InterPro"/>
</dbReference>
<comment type="similarity">
    <text evidence="7">Belongs to the binding-protein-dependent transport system permease family.</text>
</comment>
<dbReference type="InterPro" id="IPR035906">
    <property type="entry name" value="MetI-like_sf"/>
</dbReference>
<keyword evidence="3" id="KW-1003">Cell membrane</keyword>
<reference evidence="9 10" key="1">
    <citation type="journal article" date="2012" name="J. Bacteriol.">
        <title>Complete Genome Sequence of Mycobacterium vaccae Type Strain ATCC 25954.</title>
        <authorList>
            <person name="Ho Y.S."/>
            <person name="Adroub S.A."/>
            <person name="Abadi M."/>
            <person name="Al Alwan B."/>
            <person name="Alkhateeb R."/>
            <person name="Gao G."/>
            <person name="Ragab A."/>
            <person name="Ali S."/>
            <person name="van Soolingen D."/>
            <person name="Bitter W."/>
            <person name="Pain A."/>
            <person name="Abdallah A.M."/>
        </authorList>
    </citation>
    <scope>NUCLEOTIDE SEQUENCE [LARGE SCALE GENOMIC DNA]</scope>
    <source>
        <strain evidence="9 10">ATCC 25954</strain>
    </source>
</reference>
<dbReference type="PROSITE" id="PS50928">
    <property type="entry name" value="ABC_TM1"/>
    <property type="match status" value="1"/>
</dbReference>
<evidence type="ECO:0000256" key="1">
    <source>
        <dbReference type="ARBA" id="ARBA00004651"/>
    </source>
</evidence>
<evidence type="ECO:0000256" key="4">
    <source>
        <dbReference type="ARBA" id="ARBA00022692"/>
    </source>
</evidence>
<evidence type="ECO:0000313" key="9">
    <source>
        <dbReference type="EMBL" id="EJZ10527.1"/>
    </source>
</evidence>
<feature type="transmembrane region" description="Helical" evidence="7">
    <location>
        <begin position="63"/>
        <end position="85"/>
    </location>
</feature>
<dbReference type="SUPFAM" id="SSF161098">
    <property type="entry name" value="MetI-like"/>
    <property type="match status" value="1"/>
</dbReference>
<evidence type="ECO:0000259" key="8">
    <source>
        <dbReference type="PROSITE" id="PS50928"/>
    </source>
</evidence>
<keyword evidence="2 7" id="KW-0813">Transport</keyword>